<dbReference type="OrthoDB" id="553329at2759"/>
<evidence type="ECO:0000313" key="1">
    <source>
        <dbReference type="EMBL" id="KXZ56788.1"/>
    </source>
</evidence>
<sequence>MLSNCYAALGQARRALGYLDLVEAHEPDTALQLLLRLRLVMELNGGDSAAAGGRGAAEGNGVENDNEAMQLIERLPSCCDFEASHLMVAYDIALRARRINVALVATQLAMRDSASRRTLPSSHAAGAPLQEAVSLVNASLAARMAPAHRGRRKGAGGAASAGGSGGIDEALPRDVAHGALQDLQWLCSRLKAVGGDLAGLPSGAKVTFAWLRDVALRICHDALRSGEQVEAEATGSAAPGEDGALRGALLQLRFVAATFRLDEQRQKAVLQALIQEQSVRASHLEALAELCLTPSSPWRCAAMACGLLGFALRKALTALAAGASVQAAAETSCRAGAPALDGGAVEPDASETGVKLVARVGVIMAWRAFF</sequence>
<evidence type="ECO:0000313" key="2">
    <source>
        <dbReference type="Proteomes" id="UP000075714"/>
    </source>
</evidence>
<accession>A0A150H4N0</accession>
<gene>
    <name evidence="1" type="ORF">GPECTOR_1g71</name>
</gene>
<comment type="caution">
    <text evidence="1">The sequence shown here is derived from an EMBL/GenBank/DDBJ whole genome shotgun (WGS) entry which is preliminary data.</text>
</comment>
<proteinExistence type="predicted"/>
<dbReference type="EMBL" id="LSYV01000002">
    <property type="protein sequence ID" value="KXZ56788.1"/>
    <property type="molecule type" value="Genomic_DNA"/>
</dbReference>
<organism evidence="1 2">
    <name type="scientific">Gonium pectorale</name>
    <name type="common">Green alga</name>
    <dbReference type="NCBI Taxonomy" id="33097"/>
    <lineage>
        <taxon>Eukaryota</taxon>
        <taxon>Viridiplantae</taxon>
        <taxon>Chlorophyta</taxon>
        <taxon>core chlorophytes</taxon>
        <taxon>Chlorophyceae</taxon>
        <taxon>CS clade</taxon>
        <taxon>Chlamydomonadales</taxon>
        <taxon>Volvocaceae</taxon>
        <taxon>Gonium</taxon>
    </lineage>
</organism>
<dbReference type="STRING" id="33097.A0A150H4N0"/>
<reference evidence="2" key="1">
    <citation type="journal article" date="2016" name="Nat. Commun.">
        <title>The Gonium pectorale genome demonstrates co-option of cell cycle regulation during the evolution of multicellularity.</title>
        <authorList>
            <person name="Hanschen E.R."/>
            <person name="Marriage T.N."/>
            <person name="Ferris P.J."/>
            <person name="Hamaji T."/>
            <person name="Toyoda A."/>
            <person name="Fujiyama A."/>
            <person name="Neme R."/>
            <person name="Noguchi H."/>
            <person name="Minakuchi Y."/>
            <person name="Suzuki M."/>
            <person name="Kawai-Toyooka H."/>
            <person name="Smith D.R."/>
            <person name="Sparks H."/>
            <person name="Anderson J."/>
            <person name="Bakaric R."/>
            <person name="Luria V."/>
            <person name="Karger A."/>
            <person name="Kirschner M.W."/>
            <person name="Durand P.M."/>
            <person name="Michod R.E."/>
            <person name="Nozaki H."/>
            <person name="Olson B.J."/>
        </authorList>
    </citation>
    <scope>NUCLEOTIDE SEQUENCE [LARGE SCALE GENOMIC DNA]</scope>
    <source>
        <strain evidence="2">NIES-2863</strain>
    </source>
</reference>
<dbReference type="Proteomes" id="UP000075714">
    <property type="component" value="Unassembled WGS sequence"/>
</dbReference>
<protein>
    <submittedName>
        <fullName evidence="1">Uncharacterized protein</fullName>
    </submittedName>
</protein>
<dbReference type="AlphaFoldDB" id="A0A150H4N0"/>
<keyword evidence="2" id="KW-1185">Reference proteome</keyword>
<name>A0A150H4N0_GONPE</name>